<evidence type="ECO:0000313" key="2">
    <source>
        <dbReference type="EMBL" id="ORZ12277.1"/>
    </source>
</evidence>
<evidence type="ECO:0000313" key="3">
    <source>
        <dbReference type="Proteomes" id="UP000193560"/>
    </source>
</evidence>
<organism evidence="2 3">
    <name type="scientific">Absidia repens</name>
    <dbReference type="NCBI Taxonomy" id="90262"/>
    <lineage>
        <taxon>Eukaryota</taxon>
        <taxon>Fungi</taxon>
        <taxon>Fungi incertae sedis</taxon>
        <taxon>Mucoromycota</taxon>
        <taxon>Mucoromycotina</taxon>
        <taxon>Mucoromycetes</taxon>
        <taxon>Mucorales</taxon>
        <taxon>Cunninghamellaceae</taxon>
        <taxon>Absidia</taxon>
    </lineage>
</organism>
<dbReference type="Proteomes" id="UP000193560">
    <property type="component" value="Unassembled WGS sequence"/>
</dbReference>
<dbReference type="AlphaFoldDB" id="A0A1X2I9R3"/>
<keyword evidence="3" id="KW-1185">Reference proteome</keyword>
<proteinExistence type="predicted"/>
<sequence length="65" mass="7460">MCGVKQGGSQDKHVRFLVFGFMDAMVLLTWLIHYHCSALNMGLFDSCYEAPVSSFYHKFQHKSLT</sequence>
<accession>A0A1X2I9R3</accession>
<comment type="caution">
    <text evidence="2">The sequence shown here is derived from an EMBL/GenBank/DDBJ whole genome shotgun (WGS) entry which is preliminary data.</text>
</comment>
<name>A0A1X2I9R3_9FUNG</name>
<keyword evidence="1" id="KW-0812">Transmembrane</keyword>
<evidence type="ECO:0000256" key="1">
    <source>
        <dbReference type="SAM" id="Phobius"/>
    </source>
</evidence>
<keyword evidence="1" id="KW-1133">Transmembrane helix</keyword>
<protein>
    <submittedName>
        <fullName evidence="2">Uncharacterized protein</fullName>
    </submittedName>
</protein>
<dbReference type="EMBL" id="MCGE01000019">
    <property type="protein sequence ID" value="ORZ12277.1"/>
    <property type="molecule type" value="Genomic_DNA"/>
</dbReference>
<reference evidence="2 3" key="1">
    <citation type="submission" date="2016-07" db="EMBL/GenBank/DDBJ databases">
        <title>Pervasive Adenine N6-methylation of Active Genes in Fungi.</title>
        <authorList>
            <consortium name="DOE Joint Genome Institute"/>
            <person name="Mondo S.J."/>
            <person name="Dannebaum R.O."/>
            <person name="Kuo R.C."/>
            <person name="Labutti K."/>
            <person name="Haridas S."/>
            <person name="Kuo A."/>
            <person name="Salamov A."/>
            <person name="Ahrendt S.R."/>
            <person name="Lipzen A."/>
            <person name="Sullivan W."/>
            <person name="Andreopoulos W.B."/>
            <person name="Clum A."/>
            <person name="Lindquist E."/>
            <person name="Daum C."/>
            <person name="Ramamoorthy G.K."/>
            <person name="Gryganskyi A."/>
            <person name="Culley D."/>
            <person name="Magnuson J.K."/>
            <person name="James T.Y."/>
            <person name="O'Malley M.A."/>
            <person name="Stajich J.E."/>
            <person name="Spatafora J.W."/>
            <person name="Visel A."/>
            <person name="Grigoriev I.V."/>
        </authorList>
    </citation>
    <scope>NUCLEOTIDE SEQUENCE [LARGE SCALE GENOMIC DNA]</scope>
    <source>
        <strain evidence="2 3">NRRL 1336</strain>
    </source>
</reference>
<feature type="transmembrane region" description="Helical" evidence="1">
    <location>
        <begin position="14"/>
        <end position="33"/>
    </location>
</feature>
<keyword evidence="1" id="KW-0472">Membrane</keyword>
<gene>
    <name evidence="2" type="ORF">BCR42DRAFT_420348</name>
</gene>